<dbReference type="RefSeq" id="WP_110749003.1">
    <property type="nucleotide sequence ID" value="NZ_QJTF01000003.1"/>
</dbReference>
<keyword evidence="3" id="KW-1185">Reference proteome</keyword>
<accession>A0A318T3Y5</accession>
<dbReference type="EMBL" id="QJTF01000003">
    <property type="protein sequence ID" value="PYE89583.1"/>
    <property type="molecule type" value="Genomic_DNA"/>
</dbReference>
<sequence length="154" mass="16551">MEIQSLKRDSAAANAGQWVDDIPGMGDMRLRVRGLSSSSVIALRSRKERKVPRDQRERDGSLKPAVALVIFGEVLHEAVLLEWDGLTNGGVALPYDAGLAKEWLTNPDFAAFADAVTYAAQIVDRGTSETQGELEKNSKRSPAGKLSGATGQKA</sequence>
<evidence type="ECO:0000256" key="1">
    <source>
        <dbReference type="SAM" id="MobiDB-lite"/>
    </source>
</evidence>
<evidence type="ECO:0000313" key="3">
    <source>
        <dbReference type="Proteomes" id="UP000247454"/>
    </source>
</evidence>
<reference evidence="2 3" key="1">
    <citation type="submission" date="2018-06" db="EMBL/GenBank/DDBJ databases">
        <title>Genomic Encyclopedia of Type Strains, Phase III (KMG-III): the genomes of soil and plant-associated and newly described type strains.</title>
        <authorList>
            <person name="Whitman W."/>
        </authorList>
    </citation>
    <scope>NUCLEOTIDE SEQUENCE [LARGE SCALE GENOMIC DNA]</scope>
    <source>
        <strain evidence="2 3">ORS 1419</strain>
    </source>
</reference>
<comment type="caution">
    <text evidence="2">The sequence shown here is derived from an EMBL/GenBank/DDBJ whole genome shotgun (WGS) entry which is preliminary data.</text>
</comment>
<gene>
    <name evidence="2" type="ORF">C7477_10391</name>
</gene>
<dbReference type="Proteomes" id="UP000247454">
    <property type="component" value="Unassembled WGS sequence"/>
</dbReference>
<protein>
    <submittedName>
        <fullName evidence="2">Uncharacterized protein</fullName>
    </submittedName>
</protein>
<organism evidence="2 3">
    <name type="scientific">Phyllobacterium leguminum</name>
    <dbReference type="NCBI Taxonomy" id="314237"/>
    <lineage>
        <taxon>Bacteria</taxon>
        <taxon>Pseudomonadati</taxon>
        <taxon>Pseudomonadota</taxon>
        <taxon>Alphaproteobacteria</taxon>
        <taxon>Hyphomicrobiales</taxon>
        <taxon>Phyllobacteriaceae</taxon>
        <taxon>Phyllobacterium</taxon>
    </lineage>
</organism>
<feature type="region of interest" description="Disordered" evidence="1">
    <location>
        <begin position="127"/>
        <end position="154"/>
    </location>
</feature>
<proteinExistence type="predicted"/>
<evidence type="ECO:0000313" key="2">
    <source>
        <dbReference type="EMBL" id="PYE89583.1"/>
    </source>
</evidence>
<name>A0A318T3Y5_9HYPH</name>
<dbReference type="OrthoDB" id="8266310at2"/>
<dbReference type="AlphaFoldDB" id="A0A318T3Y5"/>